<dbReference type="CDD" id="cd15489">
    <property type="entry name" value="PHD_SF"/>
    <property type="match status" value="2"/>
</dbReference>
<dbReference type="Pfam" id="PF02791">
    <property type="entry name" value="DDT"/>
    <property type="match status" value="1"/>
</dbReference>
<reference evidence="10" key="1">
    <citation type="submission" date="2023-05" db="EMBL/GenBank/DDBJ databases">
        <title>Nepenthes gracilis genome sequencing.</title>
        <authorList>
            <person name="Fukushima K."/>
        </authorList>
    </citation>
    <scope>NUCLEOTIDE SEQUENCE</scope>
    <source>
        <strain evidence="10">SING2019-196</strain>
    </source>
</reference>
<gene>
    <name evidence="10" type="ORF">Nepgr_012953</name>
</gene>
<keyword evidence="4" id="KW-0862">Zinc</keyword>
<keyword evidence="5" id="KW-0539">Nucleus</keyword>
<dbReference type="Pfam" id="PF24294">
    <property type="entry name" value="Chromo_PTM"/>
    <property type="match status" value="1"/>
</dbReference>
<dbReference type="Pfam" id="PF00628">
    <property type="entry name" value="PHD"/>
    <property type="match status" value="1"/>
</dbReference>
<feature type="region of interest" description="Disordered" evidence="7">
    <location>
        <begin position="1"/>
        <end position="40"/>
    </location>
</feature>
<feature type="region of interest" description="Disordered" evidence="7">
    <location>
        <begin position="1256"/>
        <end position="1318"/>
    </location>
</feature>
<evidence type="ECO:0000256" key="6">
    <source>
        <dbReference type="PROSITE-ProRule" id="PRU00146"/>
    </source>
</evidence>
<dbReference type="InterPro" id="IPR056618">
    <property type="entry name" value="Chromo_PTM"/>
</dbReference>
<evidence type="ECO:0000259" key="9">
    <source>
        <dbReference type="PROSITE" id="PS50827"/>
    </source>
</evidence>
<dbReference type="Proteomes" id="UP001279734">
    <property type="component" value="Unassembled WGS sequence"/>
</dbReference>
<dbReference type="InterPro" id="IPR047365">
    <property type="entry name" value="Tudor_AtPTM-like"/>
</dbReference>
<feature type="region of interest" description="Disordered" evidence="7">
    <location>
        <begin position="1421"/>
        <end position="1460"/>
    </location>
</feature>
<evidence type="ECO:0000256" key="2">
    <source>
        <dbReference type="ARBA" id="ARBA00022723"/>
    </source>
</evidence>
<evidence type="ECO:0000313" key="11">
    <source>
        <dbReference type="Proteomes" id="UP001279734"/>
    </source>
</evidence>
<evidence type="ECO:0000256" key="1">
    <source>
        <dbReference type="ARBA" id="ARBA00004123"/>
    </source>
</evidence>
<dbReference type="GO" id="GO:0008270">
    <property type="term" value="F:zinc ion binding"/>
    <property type="evidence" value="ECO:0007669"/>
    <property type="project" value="UniProtKB-KW"/>
</dbReference>
<dbReference type="SMART" id="SM00571">
    <property type="entry name" value="DDT"/>
    <property type="match status" value="1"/>
</dbReference>
<dbReference type="InterPro" id="IPR018501">
    <property type="entry name" value="DDT_dom"/>
</dbReference>
<evidence type="ECO:0000259" key="8">
    <source>
        <dbReference type="PROSITE" id="PS50016"/>
    </source>
</evidence>
<dbReference type="PROSITE" id="PS01359">
    <property type="entry name" value="ZF_PHD_1"/>
    <property type="match status" value="1"/>
</dbReference>
<dbReference type="SUPFAM" id="SSF57903">
    <property type="entry name" value="FYVE/PHD zinc finger"/>
    <property type="match status" value="2"/>
</dbReference>
<evidence type="ECO:0000256" key="4">
    <source>
        <dbReference type="ARBA" id="ARBA00022833"/>
    </source>
</evidence>
<feature type="domain" description="PHD-type" evidence="8">
    <location>
        <begin position="452"/>
        <end position="499"/>
    </location>
</feature>
<dbReference type="InterPro" id="IPR001965">
    <property type="entry name" value="Znf_PHD"/>
</dbReference>
<feature type="domain" description="DDT" evidence="9">
    <location>
        <begin position="226"/>
        <end position="286"/>
    </location>
</feature>
<dbReference type="PROSITE" id="PS50016">
    <property type="entry name" value="ZF_PHD_2"/>
    <property type="match status" value="1"/>
</dbReference>
<accession>A0AAD3XN84</accession>
<sequence length="1689" mass="188268">MDFKVTRPVGRPRKRRPDDVKNVPSNQQQSGNHQPKKRAFETRGLTMVGRYVLREFRGSEVFLGKIAYYDSGLYRVYYEDGYSEDSDSGVLRHYLIGGEYFDDDLNERKNKLDEFVAKNGAKLENELDKGSLVIAKNKLDKEELESPISDLEKGDLVTAARYMDEVSRVSELSNGEANYNEIDDDAGSSSDSCEYAQEWDMGPESDAPVIPPPELPPSSLTIGLPEEYVPHLFSVYGFLRSFSIRLFLSPFTLDDLVGCLNCPIPSSLLDAIHVSLLRAVRRHLEALSSDGSELASKCLRSIDWSLLDILTWPVYLVHYLMVRGYLNGDEWKGFCVDVLQKDYCSLSVRKKLLVLQILCDDALESAEIRAEIDMREESEVGIDADGLVSIPPESGPKRVHPRYPKTFAGKANEVMVTGVECNGTVPSTSSSMGLRGNDPNGDAAVIDEDGNGDDCQLCGMDGTLLCCDGCPSAYHSRCIGVNKIHIPEGPWFCPECTISKVGPTVTVGTSLKGATLFGIDSYEQVFLGTCNHLLVLKISVNTLLFVRYYNRNDIPEVLRALYSSVQFSVLYSGLCQAILKYWELPQEILPLPETVQKSIDLESQDKKVILPTPVHPFTESEYQKIIEKVVAEECTNAGERNSLSGSCSNRNTMLSAQAKIDSTVFSSSINQEVELSGLTHHGLGDGSGVADLASCTSGYNNTSVRGPKNGLCFSVNSSSCRKEGINGGDPKLRDNCLYMGSSFKPHLYLNHYVHGDFAASAAASLAFLSSEENRTCEVQASDNPRKVMSANALLQVKAFSLTAIRFFWPNTEKKLVEVPRERCGWCLNCKAPPTSKKACLLNSVALNATKGAMKIISALRLAKNVEGSLYGIAMYTLYMEESLQGLIVGPFLSASYRQQWRKNVEQVSSCSEIKILLLQLEENLRPIALSGDWIKLVDNLMNESSVSQITCPAVSTQKCVPSVRRGRKRLSTYEVTADYEKTDFIWWRGGKLSKLVFQRGTLPRALLRKAARKGGSRKIYGIYYAEGSEIPKRSRQLIWRAAVEMSSNASQLALQIRYLDHYIRWSDLVRPEQQDGKGPETEAFAFRNASICDKKLTENKILYGVAFSHQRHLPSRVMKSIIEKEENQAGKKDKYWFLETRVPLYLIKEYEENAEKAVFPAVENPPTLSRLQRQQLKDSRKNVFSYLALKRDHRAICSCASCHLDVLLGSAVKCIVCEGYCHKGCTMRSTSQTIEDVDFMITCKLCYQGKALPQNDSGVDVESPTSPLAMQGQEYRNTATASKNAKERGNHQKSSSVGTLESSSEKKPAAPSSSLTTKSRKKSTTWGLIWKKKITEDMGTEFRLKHILRRGNPDNIDVENVVCHLCHKPYHPHFVYIHCETCKNWYHADAVELDESRIPDLMGFKCCRCRRIKLPACPYSDPDQKKARPKVSKRREGGIDSVSGSIYDQNESSIPTSPFSPMEEDVLIQVDDDPILFSISKVELIPKQREEADLEWDAPSGLGPQKLPVRRHLKHENDVDGFTEISPSQFDLPSGPLESKSLFHTAENLPSSSTEWDACASGGCGEDGLIFDDENFDYADTVYEPQTYFSFTELLASDDGVQPGSDDASGNMSVSWEILTSKNSNDYVEPQRSVEAAVDLPCRVCSKRVPAPDLSCRGCGLCIHNHCSPWEEDLSPEESWTCGNCRAWR</sequence>
<dbReference type="Pfam" id="PF21743">
    <property type="entry name" value="PTM_DIR17_Tudor"/>
    <property type="match status" value="1"/>
</dbReference>
<keyword evidence="2" id="KW-0479">Metal-binding</keyword>
<dbReference type="SMART" id="SM00249">
    <property type="entry name" value="PHD"/>
    <property type="match status" value="4"/>
</dbReference>
<keyword evidence="3 6" id="KW-0863">Zinc-finger</keyword>
<dbReference type="InterPro" id="IPR013083">
    <property type="entry name" value="Znf_RING/FYVE/PHD"/>
</dbReference>
<evidence type="ECO:0000256" key="7">
    <source>
        <dbReference type="SAM" id="MobiDB-lite"/>
    </source>
</evidence>
<evidence type="ECO:0000256" key="5">
    <source>
        <dbReference type="ARBA" id="ARBA00023242"/>
    </source>
</evidence>
<feature type="region of interest" description="Disordered" evidence="7">
    <location>
        <begin position="174"/>
        <end position="193"/>
    </location>
</feature>
<feature type="compositionally biased region" description="Polar residues" evidence="7">
    <location>
        <begin position="1263"/>
        <end position="1283"/>
    </location>
</feature>
<dbReference type="PROSITE" id="PS50827">
    <property type="entry name" value="DDT"/>
    <property type="match status" value="1"/>
</dbReference>
<evidence type="ECO:0000313" key="10">
    <source>
        <dbReference type="EMBL" id="GMH11112.1"/>
    </source>
</evidence>
<dbReference type="PANTHER" id="PTHR46508:SF1">
    <property type="entry name" value="PHD FINGER FAMILY PROTEIN"/>
    <property type="match status" value="1"/>
</dbReference>
<dbReference type="PANTHER" id="PTHR46508">
    <property type="entry name" value="PHD FINGER FAMILY PROTEIN"/>
    <property type="match status" value="1"/>
</dbReference>
<name>A0AAD3XN84_NEPGR</name>
<evidence type="ECO:0000256" key="3">
    <source>
        <dbReference type="ARBA" id="ARBA00022771"/>
    </source>
</evidence>
<dbReference type="InterPro" id="IPR028942">
    <property type="entry name" value="WHIM1_dom"/>
</dbReference>
<dbReference type="Gene3D" id="3.30.40.10">
    <property type="entry name" value="Zinc/RING finger domain, C3HC4 (zinc finger)"/>
    <property type="match status" value="2"/>
</dbReference>
<feature type="compositionally biased region" description="Polar residues" evidence="7">
    <location>
        <begin position="23"/>
        <end position="33"/>
    </location>
</feature>
<proteinExistence type="predicted"/>
<dbReference type="EMBL" id="BSYO01000010">
    <property type="protein sequence ID" value="GMH11112.1"/>
    <property type="molecule type" value="Genomic_DNA"/>
</dbReference>
<comment type="caution">
    <text evidence="10">The sequence shown here is derived from an EMBL/GenBank/DDBJ whole genome shotgun (WGS) entry which is preliminary data.</text>
</comment>
<dbReference type="InterPro" id="IPR011011">
    <property type="entry name" value="Znf_FYVE_PHD"/>
</dbReference>
<feature type="compositionally biased region" description="Polar residues" evidence="7">
    <location>
        <begin position="1442"/>
        <end position="1459"/>
    </location>
</feature>
<dbReference type="GO" id="GO:0000785">
    <property type="term" value="C:chromatin"/>
    <property type="evidence" value="ECO:0007669"/>
    <property type="project" value="UniProtKB-ARBA"/>
</dbReference>
<comment type="subcellular location">
    <subcellularLocation>
        <location evidence="1">Nucleus</location>
    </subcellularLocation>
</comment>
<dbReference type="InterPro" id="IPR019786">
    <property type="entry name" value="Zinc_finger_PHD-type_CS"/>
</dbReference>
<dbReference type="InterPro" id="IPR019787">
    <property type="entry name" value="Znf_PHD-finger"/>
</dbReference>
<dbReference type="GO" id="GO:0005634">
    <property type="term" value="C:nucleus"/>
    <property type="evidence" value="ECO:0007669"/>
    <property type="project" value="UniProtKB-SubCell"/>
</dbReference>
<keyword evidence="11" id="KW-1185">Reference proteome</keyword>
<organism evidence="10 11">
    <name type="scientific">Nepenthes gracilis</name>
    <name type="common">Slender pitcher plant</name>
    <dbReference type="NCBI Taxonomy" id="150966"/>
    <lineage>
        <taxon>Eukaryota</taxon>
        <taxon>Viridiplantae</taxon>
        <taxon>Streptophyta</taxon>
        <taxon>Embryophyta</taxon>
        <taxon>Tracheophyta</taxon>
        <taxon>Spermatophyta</taxon>
        <taxon>Magnoliopsida</taxon>
        <taxon>eudicotyledons</taxon>
        <taxon>Gunneridae</taxon>
        <taxon>Pentapetalae</taxon>
        <taxon>Caryophyllales</taxon>
        <taxon>Nepenthaceae</taxon>
        <taxon>Nepenthes</taxon>
    </lineage>
</organism>
<dbReference type="Pfam" id="PF15612">
    <property type="entry name" value="WHIM1"/>
    <property type="match status" value="1"/>
</dbReference>
<protein>
    <submittedName>
        <fullName evidence="10">Uncharacterized protein</fullName>
    </submittedName>
</protein>
<dbReference type="CDD" id="cd15532">
    <property type="entry name" value="PHD2_CHD_II"/>
    <property type="match status" value="1"/>
</dbReference>